<keyword evidence="3" id="KW-1185">Reference proteome</keyword>
<organism evidence="2 3">
    <name type="scientific">Thioploca ingrica</name>
    <dbReference type="NCBI Taxonomy" id="40754"/>
    <lineage>
        <taxon>Bacteria</taxon>
        <taxon>Pseudomonadati</taxon>
        <taxon>Pseudomonadota</taxon>
        <taxon>Gammaproteobacteria</taxon>
        <taxon>Thiotrichales</taxon>
        <taxon>Thiotrichaceae</taxon>
        <taxon>Thioploca</taxon>
    </lineage>
</organism>
<gene>
    <name evidence="2" type="ORF">THII_0883</name>
</gene>
<dbReference type="InterPro" id="IPR008538">
    <property type="entry name" value="Uma2"/>
</dbReference>
<dbReference type="EMBL" id="AP014633">
    <property type="protein sequence ID" value="BAP55180.1"/>
    <property type="molecule type" value="Genomic_DNA"/>
</dbReference>
<sequence length="150" mass="16875">MLENTQAIAVQVEKMPSLNHSYICAQVMRQLLQNDSIQPLPELTLDIDNGLTPDISVFKKEKIQPNFFEDILKVKDLPILAIEVISSSQSIQGILEKSKLLVNSGVKTVWTVEPYGRSIFVVNKEGKKLFHEDIVESEGIKVDFTKVFSS</sequence>
<protein>
    <recommendedName>
        <fullName evidence="1">Putative restriction endonuclease domain-containing protein</fullName>
    </recommendedName>
</protein>
<dbReference type="AlphaFoldDB" id="A0A090AJQ7"/>
<dbReference type="SUPFAM" id="SSF52980">
    <property type="entry name" value="Restriction endonuclease-like"/>
    <property type="match status" value="1"/>
</dbReference>
<dbReference type="Gene3D" id="3.90.1570.10">
    <property type="entry name" value="tt1808, chain A"/>
    <property type="match status" value="1"/>
</dbReference>
<dbReference type="InterPro" id="IPR012296">
    <property type="entry name" value="Nuclease_put_TT1808"/>
</dbReference>
<dbReference type="Proteomes" id="UP000031623">
    <property type="component" value="Chromosome"/>
</dbReference>
<evidence type="ECO:0000313" key="2">
    <source>
        <dbReference type="EMBL" id="BAP55180.1"/>
    </source>
</evidence>
<dbReference type="PANTHER" id="PTHR34107">
    <property type="entry name" value="SLL0198 PROTEIN-RELATED"/>
    <property type="match status" value="1"/>
</dbReference>
<evidence type="ECO:0000259" key="1">
    <source>
        <dbReference type="Pfam" id="PF05685"/>
    </source>
</evidence>
<dbReference type="Pfam" id="PF05685">
    <property type="entry name" value="Uma2"/>
    <property type="match status" value="1"/>
</dbReference>
<dbReference type="PANTHER" id="PTHR34107:SF4">
    <property type="entry name" value="SLL1222 PROTEIN"/>
    <property type="match status" value="1"/>
</dbReference>
<reference evidence="2" key="1">
    <citation type="journal article" date="2014" name="ISME J.">
        <title>Ecophysiology of Thioploca ingrica as revealed by the complete genome sequence supplemented with proteomic evidence.</title>
        <authorList>
            <person name="Kojima H."/>
            <person name="Ogura Y."/>
            <person name="Yamamoto N."/>
            <person name="Togashi T."/>
            <person name="Mori H."/>
            <person name="Watanabe T."/>
            <person name="Nemoto F."/>
            <person name="Kurokawa K."/>
            <person name="Hayashi T."/>
            <person name="Fukui M."/>
        </authorList>
    </citation>
    <scope>NUCLEOTIDE SEQUENCE [LARGE SCALE GENOMIC DNA]</scope>
</reference>
<dbReference type="CDD" id="cd06260">
    <property type="entry name" value="DUF820-like"/>
    <property type="match status" value="1"/>
</dbReference>
<dbReference type="KEGG" id="tig:THII_0883"/>
<evidence type="ECO:0000313" key="3">
    <source>
        <dbReference type="Proteomes" id="UP000031623"/>
    </source>
</evidence>
<name>A0A090AJQ7_9GAMM</name>
<dbReference type="HOGENOM" id="CLU_127156_0_0_6"/>
<proteinExistence type="predicted"/>
<dbReference type="InterPro" id="IPR011335">
    <property type="entry name" value="Restrct_endonuc-II-like"/>
</dbReference>
<accession>A0A090AJQ7</accession>
<feature type="domain" description="Putative restriction endonuclease" evidence="1">
    <location>
        <begin position="15"/>
        <end position="126"/>
    </location>
</feature>